<organism evidence="8 9">
    <name type="scientific">Bacteroides salyersiae</name>
    <dbReference type="NCBI Taxonomy" id="291644"/>
    <lineage>
        <taxon>Bacteria</taxon>
        <taxon>Pseudomonadati</taxon>
        <taxon>Bacteroidota</taxon>
        <taxon>Bacteroidia</taxon>
        <taxon>Bacteroidales</taxon>
        <taxon>Bacteroidaceae</taxon>
        <taxon>Bacteroides</taxon>
    </lineage>
</organism>
<keyword evidence="3" id="KW-0378">Hydrolase</keyword>
<reference evidence="8 9" key="1">
    <citation type="journal article" date="2019" name="Nat. Med.">
        <title>A library of human gut bacterial isolates paired with longitudinal multiomics data enables mechanistic microbiome research.</title>
        <authorList>
            <person name="Poyet M."/>
            <person name="Groussin M."/>
            <person name="Gibbons S.M."/>
            <person name="Avila-Pacheco J."/>
            <person name="Jiang X."/>
            <person name="Kearney S.M."/>
            <person name="Perrotta A.R."/>
            <person name="Berdy B."/>
            <person name="Zhao S."/>
            <person name="Lieberman T.D."/>
            <person name="Swanson P.K."/>
            <person name="Smith M."/>
            <person name="Roesemann S."/>
            <person name="Alexander J.E."/>
            <person name="Rich S.A."/>
            <person name="Livny J."/>
            <person name="Vlamakis H."/>
            <person name="Clish C."/>
            <person name="Bullock K."/>
            <person name="Deik A."/>
            <person name="Scott J."/>
            <person name="Pierce K.A."/>
            <person name="Xavier R.J."/>
            <person name="Alm E.J."/>
        </authorList>
    </citation>
    <scope>NUCLEOTIDE SEQUENCE [LARGE SCALE GENOMIC DNA]</scope>
    <source>
        <strain evidence="8 9">BIOML-A10</strain>
    </source>
</reference>
<dbReference type="InterPro" id="IPR011765">
    <property type="entry name" value="Pept_M16_N"/>
</dbReference>
<feature type="domain" description="Peptidase M16 C-terminal" evidence="7">
    <location>
        <begin position="168"/>
        <end position="344"/>
    </location>
</feature>
<evidence type="ECO:0000313" key="8">
    <source>
        <dbReference type="EMBL" id="KAA3757389.1"/>
    </source>
</evidence>
<proteinExistence type="inferred from homology"/>
<comment type="caution">
    <text evidence="8">The sequence shown here is derived from an EMBL/GenBank/DDBJ whole genome shotgun (WGS) entry which is preliminary data.</text>
</comment>
<dbReference type="GO" id="GO:0006508">
    <property type="term" value="P:proteolysis"/>
    <property type="evidence" value="ECO:0007669"/>
    <property type="project" value="UniProtKB-KW"/>
</dbReference>
<dbReference type="SUPFAM" id="SSF63411">
    <property type="entry name" value="LuxS/MPP-like metallohydrolase"/>
    <property type="match status" value="2"/>
</dbReference>
<dbReference type="InterPro" id="IPR007863">
    <property type="entry name" value="Peptidase_M16_C"/>
</dbReference>
<evidence type="ECO:0000259" key="6">
    <source>
        <dbReference type="Pfam" id="PF00675"/>
    </source>
</evidence>
<evidence type="ECO:0000256" key="4">
    <source>
        <dbReference type="ARBA" id="ARBA00022833"/>
    </source>
</evidence>
<dbReference type="GO" id="GO:0046872">
    <property type="term" value="F:metal ion binding"/>
    <property type="evidence" value="ECO:0007669"/>
    <property type="project" value="InterPro"/>
</dbReference>
<dbReference type="GO" id="GO:0008237">
    <property type="term" value="F:metallopeptidase activity"/>
    <property type="evidence" value="ECO:0007669"/>
    <property type="project" value="UniProtKB-KW"/>
</dbReference>
<keyword evidence="4" id="KW-0862">Zinc</keyword>
<evidence type="ECO:0000256" key="3">
    <source>
        <dbReference type="ARBA" id="ARBA00022801"/>
    </source>
</evidence>
<keyword evidence="5" id="KW-0482">Metalloprotease</keyword>
<dbReference type="InterPro" id="IPR050626">
    <property type="entry name" value="Peptidase_M16"/>
</dbReference>
<name>A0A7J4XCW4_9BACE</name>
<evidence type="ECO:0000256" key="5">
    <source>
        <dbReference type="ARBA" id="ARBA00023049"/>
    </source>
</evidence>
<dbReference type="RefSeq" id="WP_005934615.1">
    <property type="nucleotide sequence ID" value="NZ_CABKSE010000005.1"/>
</dbReference>
<keyword evidence="2" id="KW-0645">Protease</keyword>
<gene>
    <name evidence="8" type="ORF">F3F73_22350</name>
</gene>
<accession>A0A7J4XCW4</accession>
<evidence type="ECO:0000259" key="7">
    <source>
        <dbReference type="Pfam" id="PF05193"/>
    </source>
</evidence>
<dbReference type="PANTHER" id="PTHR43690">
    <property type="entry name" value="NARDILYSIN"/>
    <property type="match status" value="1"/>
</dbReference>
<evidence type="ECO:0000256" key="1">
    <source>
        <dbReference type="ARBA" id="ARBA00007261"/>
    </source>
</evidence>
<feature type="domain" description="Peptidase M16 N-terminal" evidence="6">
    <location>
        <begin position="16"/>
        <end position="129"/>
    </location>
</feature>
<dbReference type="Pfam" id="PF00675">
    <property type="entry name" value="Peptidase_M16"/>
    <property type="match status" value="1"/>
</dbReference>
<sequence length="424" mass="47930">MIKISRHVLANGLRLVHSQDESTQMVALNIVYNVGARDEHPDHTGFAHLFEHLMFGGSVNIPDYDAPLQLAGGENNAWTNNDITNYYLTVPRQNVEIGFWLESDRMLSLDFNERSLDVQRGVVMEEFKQRCLNQPYGDVGHLLRPLAYKVHPYQWPTIGKELSHIANATLDEVKDFFFRFYAPNNAVLAVTGNISFEETVALTEKWFASIPKRDVPVRQLPQEPAQTEERRLVVERNVPVDSLFMAYHMCERAHPDYYAFDILSDILSNGKSSRLNRHLVQEKQLFSSIDAYISGTVDAGLFHISGKPAAGVSLEEAEAAVCEELNRLQNEAVAVQELEKVKNKFESTQIFGNINYLNVATNLAWFELNGTAEDMEKEVERYRSVTAGQLQAVAQTSFDKRNGVVLYYKGLSPAVSVREGVKLD</sequence>
<evidence type="ECO:0000256" key="2">
    <source>
        <dbReference type="ARBA" id="ARBA00022670"/>
    </source>
</evidence>
<protein>
    <submittedName>
        <fullName evidence="8">Insulinase family protein</fullName>
    </submittedName>
</protein>
<dbReference type="Gene3D" id="3.30.830.10">
    <property type="entry name" value="Metalloenzyme, LuxS/M16 peptidase-like"/>
    <property type="match status" value="2"/>
</dbReference>
<evidence type="ECO:0000313" key="9">
    <source>
        <dbReference type="Proteomes" id="UP000422221"/>
    </source>
</evidence>
<dbReference type="EMBL" id="VWMK01000034">
    <property type="protein sequence ID" value="KAA3757389.1"/>
    <property type="molecule type" value="Genomic_DNA"/>
</dbReference>
<dbReference type="Proteomes" id="UP000422221">
    <property type="component" value="Unassembled WGS sequence"/>
</dbReference>
<comment type="similarity">
    <text evidence="1">Belongs to the peptidase M16 family.</text>
</comment>
<dbReference type="Pfam" id="PF05193">
    <property type="entry name" value="Peptidase_M16_C"/>
    <property type="match status" value="1"/>
</dbReference>
<dbReference type="AlphaFoldDB" id="A0A7J4XCW4"/>
<dbReference type="PANTHER" id="PTHR43690:SF17">
    <property type="entry name" value="PROTEIN YHJJ"/>
    <property type="match status" value="1"/>
</dbReference>
<dbReference type="InterPro" id="IPR011249">
    <property type="entry name" value="Metalloenz_LuxS/M16"/>
</dbReference>